<dbReference type="GO" id="GO:0016491">
    <property type="term" value="F:oxidoreductase activity"/>
    <property type="evidence" value="ECO:0007669"/>
    <property type="project" value="UniProtKB-KW"/>
</dbReference>
<dbReference type="GO" id="GO:0016787">
    <property type="term" value="F:hydrolase activity"/>
    <property type="evidence" value="ECO:0007669"/>
    <property type="project" value="UniProtKB-KW"/>
</dbReference>
<evidence type="ECO:0000256" key="10">
    <source>
        <dbReference type="ARBA" id="ARBA00023002"/>
    </source>
</evidence>
<dbReference type="PANTHER" id="PTHR43775">
    <property type="entry name" value="FATTY ACID SYNTHASE"/>
    <property type="match status" value="1"/>
</dbReference>
<dbReference type="CDD" id="cd00833">
    <property type="entry name" value="PKS"/>
    <property type="match status" value="1"/>
</dbReference>
<sequence length="763" mass="83402">MDNTGEGSSDSSGTWERISDNSQSSDNMESNNWWQKQDDIVISGVSGRFPRCENVKEFGDRLLAGEDLVTEDDLRWPPGFYDLPKRHGKLRELKKFDAGFFQVTPKQANFMDPQVRILLEASWEAMVDAGINPIDLRGSKTGVFVGCSASETSGALTQDPESVTGYTLTGCVRSMFSNRISYTFDLQGPSFSVDTACSSSLLALQLAIDSIRQGQCDAAIVAGAHLTLTPTAALQFLRLGMLTDKGSCRSFDDSGDGYCRTEGVAAIFIQRKKKAQRIYATVLHAKSNTDGYKEQGITFPSGERQAQLLQEVYSEAGVDPNSVYYVESHGTGTKVGDPQEANAICQVFCSNRQEPLLIGSVKSNMGHAEPASGVCSLTKILLSIERQMIPPNLHYNTPNQYIPGLVDGRLKVVTEPTPLPGGIIGVNSFGFGGSNTHVILKAADHVAKPITNHGLTRVVTYCGRTQEAVEKMFTEIETHKDDYYLQSLLSNQSNMPANLLPFRGYMLLDRENNETPLKNITKVPITEPRPIYFVYSGMGSQWPGMAIKLMKIPFFDESLRASSKTLEEFGLDVYGMLCNPDPEQYTNNTMNCMLAITAIQIALTDTLTALGVSPDGIIGHSTGEMGCGYADGGITREQTMRLAYHRGTTIMKHTEIKGAMAAVGLNWEEVKAQAPPGVVAACHNGADNVTISGDADGVDAFCNQLKERDIFAKKVDTSGIPFHSPAMLAVKDEMIESMRTAVPEPNQDHPNGFRHRFQRRLGI</sequence>
<evidence type="ECO:0000256" key="11">
    <source>
        <dbReference type="ARBA" id="ARBA00023027"/>
    </source>
</evidence>
<evidence type="ECO:0000256" key="13">
    <source>
        <dbReference type="ARBA" id="ARBA00023160"/>
    </source>
</evidence>
<keyword evidence="10" id="KW-0560">Oxidoreductase</keyword>
<dbReference type="InterPro" id="IPR014030">
    <property type="entry name" value="Ketoacyl_synth_N"/>
</dbReference>
<evidence type="ECO:0000259" key="17">
    <source>
        <dbReference type="PROSITE" id="PS52004"/>
    </source>
</evidence>
<evidence type="ECO:0000256" key="16">
    <source>
        <dbReference type="SAM" id="MobiDB-lite"/>
    </source>
</evidence>
<dbReference type="Gene3D" id="3.40.47.10">
    <property type="match status" value="1"/>
</dbReference>
<evidence type="ECO:0000256" key="12">
    <source>
        <dbReference type="ARBA" id="ARBA00023098"/>
    </source>
</evidence>
<dbReference type="GO" id="GO:0004315">
    <property type="term" value="F:3-oxoacyl-[acyl-carrier-protein] synthase activity"/>
    <property type="evidence" value="ECO:0007669"/>
    <property type="project" value="InterPro"/>
</dbReference>
<dbReference type="InterPro" id="IPR020841">
    <property type="entry name" value="PKS_Beta-ketoAc_synthase_dom"/>
</dbReference>
<dbReference type="Gene3D" id="3.40.366.10">
    <property type="entry name" value="Malonyl-Coenzyme A Acyl Carrier Protein, domain 2"/>
    <property type="match status" value="1"/>
</dbReference>
<keyword evidence="5" id="KW-0597">Phosphoprotein</keyword>
<keyword evidence="4" id="KW-0444">Lipid biosynthesis</keyword>
<evidence type="ECO:0000256" key="15">
    <source>
        <dbReference type="ARBA" id="ARBA00044883"/>
    </source>
</evidence>
<dbReference type="InterPro" id="IPR014043">
    <property type="entry name" value="Acyl_transferase_dom"/>
</dbReference>
<dbReference type="PROSITE" id="PS00606">
    <property type="entry name" value="KS3_1"/>
    <property type="match status" value="1"/>
</dbReference>
<organism evidence="18 19">
    <name type="scientific">Caenorhabditis tropicalis</name>
    <dbReference type="NCBI Taxonomy" id="1561998"/>
    <lineage>
        <taxon>Eukaryota</taxon>
        <taxon>Metazoa</taxon>
        <taxon>Ecdysozoa</taxon>
        <taxon>Nematoda</taxon>
        <taxon>Chromadorea</taxon>
        <taxon>Rhabditida</taxon>
        <taxon>Rhabditina</taxon>
        <taxon>Rhabditomorpha</taxon>
        <taxon>Rhabditoidea</taxon>
        <taxon>Rhabditidae</taxon>
        <taxon>Peloderinae</taxon>
        <taxon>Caenorhabditis</taxon>
    </lineage>
</organism>
<keyword evidence="14" id="KW-0511">Multifunctional enzyme</keyword>
<dbReference type="SUPFAM" id="SSF53901">
    <property type="entry name" value="Thiolase-like"/>
    <property type="match status" value="1"/>
</dbReference>
<dbReference type="Pfam" id="PF02801">
    <property type="entry name" value="Ketoacyl-synt_C"/>
    <property type="match status" value="1"/>
</dbReference>
<dbReference type="GO" id="GO:0004312">
    <property type="term" value="F:fatty acid synthase activity"/>
    <property type="evidence" value="ECO:0007669"/>
    <property type="project" value="UniProtKB-EC"/>
</dbReference>
<dbReference type="eggNOG" id="KOG1202">
    <property type="taxonomic scope" value="Eukaryota"/>
</dbReference>
<dbReference type="InterPro" id="IPR018201">
    <property type="entry name" value="Ketoacyl_synth_AS"/>
</dbReference>
<comment type="catalytic activity">
    <reaction evidence="15">
        <text>acetyl-CoA + n malonyl-CoA + 2n NADPH + 2n H(+) = a long-chain fatty acid + (n+1) CoA + n CO2 + 2n NADP(+).</text>
        <dbReference type="EC" id="2.3.1.85"/>
    </reaction>
</comment>
<dbReference type="WBParaSite" id="Csp11.Scaffold459.g1440.t1">
    <property type="protein sequence ID" value="Csp11.Scaffold459.g1440.t1"/>
    <property type="gene ID" value="Csp11.Scaffold459.g1440"/>
</dbReference>
<dbReference type="InterPro" id="IPR016035">
    <property type="entry name" value="Acyl_Trfase/lysoPLipase"/>
</dbReference>
<evidence type="ECO:0000256" key="4">
    <source>
        <dbReference type="ARBA" id="ARBA00022516"/>
    </source>
</evidence>
<evidence type="ECO:0000256" key="1">
    <source>
        <dbReference type="ARBA" id="ARBA00012873"/>
    </source>
</evidence>
<dbReference type="GO" id="GO:0006633">
    <property type="term" value="P:fatty acid biosynthetic process"/>
    <property type="evidence" value="ECO:0007669"/>
    <property type="project" value="UniProtKB-UniPathway"/>
</dbReference>
<evidence type="ECO:0000256" key="14">
    <source>
        <dbReference type="ARBA" id="ARBA00023268"/>
    </source>
</evidence>
<evidence type="ECO:0000256" key="8">
    <source>
        <dbReference type="ARBA" id="ARBA00022832"/>
    </source>
</evidence>
<keyword evidence="7" id="KW-0378">Hydrolase</keyword>
<keyword evidence="18" id="KW-1185">Reference proteome</keyword>
<dbReference type="Pfam" id="PF00698">
    <property type="entry name" value="Acyl_transf_1"/>
    <property type="match status" value="1"/>
</dbReference>
<evidence type="ECO:0000256" key="9">
    <source>
        <dbReference type="ARBA" id="ARBA00022857"/>
    </source>
</evidence>
<protein>
    <recommendedName>
        <fullName evidence="2">Fatty acid synthase</fullName>
        <ecNumber evidence="1">2.3.1.85</ecNumber>
    </recommendedName>
</protein>
<feature type="domain" description="Ketosynthase family 3 (KS3)" evidence="17">
    <location>
        <begin position="37"/>
        <end position="442"/>
    </location>
</feature>
<dbReference type="SUPFAM" id="SSF52151">
    <property type="entry name" value="FabD/lysophospholipase-like"/>
    <property type="match status" value="1"/>
</dbReference>
<evidence type="ECO:0000313" key="18">
    <source>
        <dbReference type="Proteomes" id="UP000095282"/>
    </source>
</evidence>
<dbReference type="EC" id="2.3.1.85" evidence="1"/>
<dbReference type="InterPro" id="IPR016036">
    <property type="entry name" value="Malonyl_transacylase_ACP-bd"/>
</dbReference>
<dbReference type="Gene3D" id="3.30.70.3290">
    <property type="match status" value="1"/>
</dbReference>
<proteinExistence type="predicted"/>
<name>A0A1I7T189_9PELO</name>
<dbReference type="SMART" id="SM00827">
    <property type="entry name" value="PKS_AT"/>
    <property type="match status" value="1"/>
</dbReference>
<dbReference type="SUPFAM" id="SSF55048">
    <property type="entry name" value="Probable ACP-binding domain of malonyl-CoA ACP transacylase"/>
    <property type="match status" value="1"/>
</dbReference>
<reference evidence="19" key="1">
    <citation type="submission" date="2016-11" db="UniProtKB">
        <authorList>
            <consortium name="WormBaseParasite"/>
        </authorList>
    </citation>
    <scope>IDENTIFICATION</scope>
</reference>
<dbReference type="InterPro" id="IPR014031">
    <property type="entry name" value="Ketoacyl_synth_C"/>
</dbReference>
<dbReference type="InterPro" id="IPR016039">
    <property type="entry name" value="Thiolase-like"/>
</dbReference>
<accession>A0A1I7T189</accession>
<dbReference type="Proteomes" id="UP000095282">
    <property type="component" value="Unplaced"/>
</dbReference>
<evidence type="ECO:0000256" key="6">
    <source>
        <dbReference type="ARBA" id="ARBA00022679"/>
    </source>
</evidence>
<keyword evidence="9" id="KW-0521">NADP</keyword>
<keyword evidence="12" id="KW-0443">Lipid metabolism</keyword>
<evidence type="ECO:0000256" key="2">
    <source>
        <dbReference type="ARBA" id="ARBA00018769"/>
    </source>
</evidence>
<evidence type="ECO:0000256" key="7">
    <source>
        <dbReference type="ARBA" id="ARBA00022801"/>
    </source>
</evidence>
<dbReference type="InterPro" id="IPR001227">
    <property type="entry name" value="Ac_transferase_dom_sf"/>
</dbReference>
<dbReference type="PROSITE" id="PS52004">
    <property type="entry name" value="KS3_2"/>
    <property type="match status" value="1"/>
</dbReference>
<dbReference type="AlphaFoldDB" id="A0A1I7T189"/>
<dbReference type="SMART" id="SM00825">
    <property type="entry name" value="PKS_KS"/>
    <property type="match status" value="1"/>
</dbReference>
<dbReference type="Pfam" id="PF00109">
    <property type="entry name" value="ketoacyl-synt"/>
    <property type="match status" value="1"/>
</dbReference>
<keyword evidence="3" id="KW-0596">Phosphopantetheine</keyword>
<dbReference type="UniPathway" id="UPA00094"/>
<dbReference type="InterPro" id="IPR032821">
    <property type="entry name" value="PKS_assoc"/>
</dbReference>
<dbReference type="PANTHER" id="PTHR43775:SF7">
    <property type="entry name" value="FATTY ACID SYNTHASE"/>
    <property type="match status" value="1"/>
</dbReference>
<dbReference type="STRING" id="1561998.A0A1I7T189"/>
<keyword evidence="6" id="KW-0808">Transferase</keyword>
<keyword evidence="13" id="KW-0275">Fatty acid biosynthesis</keyword>
<keyword evidence="8" id="KW-0276">Fatty acid metabolism</keyword>
<evidence type="ECO:0000256" key="3">
    <source>
        <dbReference type="ARBA" id="ARBA00022450"/>
    </source>
</evidence>
<feature type="region of interest" description="Disordered" evidence="16">
    <location>
        <begin position="1"/>
        <end position="32"/>
    </location>
</feature>
<keyword evidence="11" id="KW-0520">NAD</keyword>
<evidence type="ECO:0000256" key="5">
    <source>
        <dbReference type="ARBA" id="ARBA00022553"/>
    </source>
</evidence>
<dbReference type="Pfam" id="PF16197">
    <property type="entry name" value="KAsynt_C_assoc"/>
    <property type="match status" value="1"/>
</dbReference>
<evidence type="ECO:0000313" key="19">
    <source>
        <dbReference type="WBParaSite" id="Csp11.Scaffold459.g1440.t1"/>
    </source>
</evidence>
<dbReference type="InterPro" id="IPR050091">
    <property type="entry name" value="PKS_NRPS_Biosynth_Enz"/>
</dbReference>